<reference evidence="1" key="1">
    <citation type="submission" date="2023-08" db="EMBL/GenBank/DDBJ databases">
        <title>Genomic characterization of piscicolin 126 produced by Carnobacterium maltaromaticum CM22 strain isolated from salmon (Salmo salar).</title>
        <authorList>
            <person name="Gonzalez-Gragera E."/>
            <person name="Garcia-Lopez J.D."/>
            <person name="Teso-Perez C."/>
            <person name="Gimenez-Hernandez I."/>
            <person name="Peralta-Sanchez J.M."/>
            <person name="Valdivia E."/>
            <person name="Montalban-Lopez M."/>
            <person name="Martin-Platero A.M."/>
            <person name="Banos A."/>
            <person name="Martinez-Bueno M."/>
        </authorList>
    </citation>
    <scope>NUCLEOTIDE SEQUENCE</scope>
    <source>
        <strain evidence="1">CM22</strain>
    </source>
</reference>
<dbReference type="Proteomes" id="UP001290462">
    <property type="component" value="Unassembled WGS sequence"/>
</dbReference>
<organism evidence="1 2">
    <name type="scientific">Carnobacterium maltaromaticum</name>
    <name type="common">Carnobacterium piscicola</name>
    <dbReference type="NCBI Taxonomy" id="2751"/>
    <lineage>
        <taxon>Bacteria</taxon>
        <taxon>Bacillati</taxon>
        <taxon>Bacillota</taxon>
        <taxon>Bacilli</taxon>
        <taxon>Lactobacillales</taxon>
        <taxon>Carnobacteriaceae</taxon>
        <taxon>Carnobacterium</taxon>
    </lineage>
</organism>
<proteinExistence type="predicted"/>
<dbReference type="EMBL" id="JAVBVO010000003">
    <property type="protein sequence ID" value="MDZ5758702.1"/>
    <property type="molecule type" value="Genomic_DNA"/>
</dbReference>
<evidence type="ECO:0000313" key="2">
    <source>
        <dbReference type="Proteomes" id="UP001290462"/>
    </source>
</evidence>
<comment type="caution">
    <text evidence="1">The sequence shown here is derived from an EMBL/GenBank/DDBJ whole genome shotgun (WGS) entry which is preliminary data.</text>
</comment>
<dbReference type="RefSeq" id="WP_322808873.1">
    <property type="nucleotide sequence ID" value="NZ_JAVBVO010000003.1"/>
</dbReference>
<dbReference type="AlphaFoldDB" id="A0AAW9K5P7"/>
<name>A0AAW9K5P7_CARML</name>
<sequence>MWISLSELLTIVKSLGLPVFRNNAPKNTDYPYYVYSYVGQTDKKASGKIFKSLPLYQISLYTAGTEKDLKPIISKLDEYRIPFKGFRPIQGDENDATITNFFTYVRCVEDVTK</sequence>
<accession>A0AAW9K5P7</accession>
<evidence type="ECO:0000313" key="1">
    <source>
        <dbReference type="EMBL" id="MDZ5758702.1"/>
    </source>
</evidence>
<gene>
    <name evidence="1" type="ORF">RAK27_08555</name>
</gene>
<evidence type="ECO:0008006" key="3">
    <source>
        <dbReference type="Google" id="ProtNLM"/>
    </source>
</evidence>
<protein>
    <recommendedName>
        <fullName evidence="3">Phage protein</fullName>
    </recommendedName>
</protein>